<keyword evidence="10" id="KW-0067">ATP-binding</keyword>
<name>A0A1I3UU45_9GAMM</name>
<dbReference type="GO" id="GO:0000155">
    <property type="term" value="F:phosphorelay sensor kinase activity"/>
    <property type="evidence" value="ECO:0007669"/>
    <property type="project" value="InterPro"/>
</dbReference>
<evidence type="ECO:0000256" key="5">
    <source>
        <dbReference type="ARBA" id="ARBA00022553"/>
    </source>
</evidence>
<dbReference type="InterPro" id="IPR003661">
    <property type="entry name" value="HisK_dim/P_dom"/>
</dbReference>
<keyword evidence="13 14" id="KW-0472">Membrane</keyword>
<dbReference type="AlphaFoldDB" id="A0A1I3UU45"/>
<dbReference type="InterPro" id="IPR036890">
    <property type="entry name" value="HATPase_C_sf"/>
</dbReference>
<keyword evidence="4" id="KW-1003">Cell membrane</keyword>
<evidence type="ECO:0000256" key="14">
    <source>
        <dbReference type="SAM" id="Phobius"/>
    </source>
</evidence>
<dbReference type="EMBL" id="FOSH01000002">
    <property type="protein sequence ID" value="SFJ86462.1"/>
    <property type="molecule type" value="Genomic_DNA"/>
</dbReference>
<dbReference type="RefSeq" id="WP_218153277.1">
    <property type="nucleotide sequence ID" value="NZ_FOSH01000002.1"/>
</dbReference>
<evidence type="ECO:0000256" key="10">
    <source>
        <dbReference type="ARBA" id="ARBA00022840"/>
    </source>
</evidence>
<dbReference type="Gene3D" id="6.10.340.10">
    <property type="match status" value="1"/>
</dbReference>
<evidence type="ECO:0000256" key="13">
    <source>
        <dbReference type="ARBA" id="ARBA00023136"/>
    </source>
</evidence>
<evidence type="ECO:0000256" key="9">
    <source>
        <dbReference type="ARBA" id="ARBA00022777"/>
    </source>
</evidence>
<evidence type="ECO:0000313" key="16">
    <source>
        <dbReference type="EMBL" id="SFJ86462.1"/>
    </source>
</evidence>
<dbReference type="EC" id="2.7.13.3" evidence="3"/>
<keyword evidence="12" id="KW-0902">Two-component regulatory system</keyword>
<comment type="catalytic activity">
    <reaction evidence="1">
        <text>ATP + protein L-histidine = ADP + protein N-phospho-L-histidine.</text>
        <dbReference type="EC" id="2.7.13.3"/>
    </reaction>
</comment>
<evidence type="ECO:0000256" key="7">
    <source>
        <dbReference type="ARBA" id="ARBA00022692"/>
    </source>
</evidence>
<protein>
    <recommendedName>
        <fullName evidence="3">histidine kinase</fullName>
        <ecNumber evidence="3">2.7.13.3</ecNumber>
    </recommendedName>
</protein>
<evidence type="ECO:0000256" key="4">
    <source>
        <dbReference type="ARBA" id="ARBA00022475"/>
    </source>
</evidence>
<keyword evidence="6" id="KW-0808">Transferase</keyword>
<dbReference type="Gene3D" id="1.10.287.130">
    <property type="match status" value="1"/>
</dbReference>
<feature type="domain" description="Histidine kinase" evidence="15">
    <location>
        <begin position="230"/>
        <end position="428"/>
    </location>
</feature>
<dbReference type="GO" id="GO:0005524">
    <property type="term" value="F:ATP binding"/>
    <property type="evidence" value="ECO:0007669"/>
    <property type="project" value="UniProtKB-KW"/>
</dbReference>
<feature type="transmembrane region" description="Helical" evidence="14">
    <location>
        <begin position="12"/>
        <end position="35"/>
    </location>
</feature>
<dbReference type="Proteomes" id="UP000198924">
    <property type="component" value="Unassembled WGS sequence"/>
</dbReference>
<evidence type="ECO:0000256" key="3">
    <source>
        <dbReference type="ARBA" id="ARBA00012438"/>
    </source>
</evidence>
<keyword evidence="11 14" id="KW-1133">Transmembrane helix</keyword>
<evidence type="ECO:0000313" key="17">
    <source>
        <dbReference type="Proteomes" id="UP000198924"/>
    </source>
</evidence>
<reference evidence="17" key="1">
    <citation type="submission" date="2016-10" db="EMBL/GenBank/DDBJ databases">
        <authorList>
            <person name="Varghese N."/>
            <person name="Submissions S."/>
        </authorList>
    </citation>
    <scope>NUCLEOTIDE SEQUENCE [LARGE SCALE GENOMIC DNA]</scope>
    <source>
        <strain evidence="17">DSM 11578</strain>
    </source>
</reference>
<dbReference type="SMART" id="SM00388">
    <property type="entry name" value="HisKA"/>
    <property type="match status" value="1"/>
</dbReference>
<keyword evidence="8" id="KW-0547">Nucleotide-binding</keyword>
<dbReference type="PANTHER" id="PTHR45528">
    <property type="entry name" value="SENSOR HISTIDINE KINASE CPXA"/>
    <property type="match status" value="1"/>
</dbReference>
<evidence type="ECO:0000256" key="2">
    <source>
        <dbReference type="ARBA" id="ARBA00004651"/>
    </source>
</evidence>
<accession>A0A1I3UU45</accession>
<dbReference type="SUPFAM" id="SSF55874">
    <property type="entry name" value="ATPase domain of HSP90 chaperone/DNA topoisomerase II/histidine kinase"/>
    <property type="match status" value="1"/>
</dbReference>
<dbReference type="PROSITE" id="PS50109">
    <property type="entry name" value="HIS_KIN"/>
    <property type="match status" value="1"/>
</dbReference>
<evidence type="ECO:0000256" key="11">
    <source>
        <dbReference type="ARBA" id="ARBA00022989"/>
    </source>
</evidence>
<dbReference type="GO" id="GO:0005886">
    <property type="term" value="C:plasma membrane"/>
    <property type="evidence" value="ECO:0007669"/>
    <property type="project" value="UniProtKB-SubCell"/>
</dbReference>
<keyword evidence="5" id="KW-0597">Phosphoprotein</keyword>
<proteinExistence type="predicted"/>
<dbReference type="Gene3D" id="3.30.565.10">
    <property type="entry name" value="Histidine kinase-like ATPase, C-terminal domain"/>
    <property type="match status" value="1"/>
</dbReference>
<dbReference type="STRING" id="45496.SAMN04488079_102107"/>
<dbReference type="InterPro" id="IPR005467">
    <property type="entry name" value="His_kinase_dom"/>
</dbReference>
<dbReference type="InterPro" id="IPR036097">
    <property type="entry name" value="HisK_dim/P_sf"/>
</dbReference>
<dbReference type="InterPro" id="IPR050398">
    <property type="entry name" value="HssS/ArlS-like"/>
</dbReference>
<keyword evidence="17" id="KW-1185">Reference proteome</keyword>
<evidence type="ECO:0000256" key="6">
    <source>
        <dbReference type="ARBA" id="ARBA00022679"/>
    </source>
</evidence>
<dbReference type="PANTHER" id="PTHR45528:SF1">
    <property type="entry name" value="SENSOR HISTIDINE KINASE CPXA"/>
    <property type="match status" value="1"/>
</dbReference>
<organism evidence="16 17">
    <name type="scientific">Methylophaga sulfidovorans</name>
    <dbReference type="NCBI Taxonomy" id="45496"/>
    <lineage>
        <taxon>Bacteria</taxon>
        <taxon>Pseudomonadati</taxon>
        <taxon>Pseudomonadota</taxon>
        <taxon>Gammaproteobacteria</taxon>
        <taxon>Thiotrichales</taxon>
        <taxon>Piscirickettsiaceae</taxon>
        <taxon>Methylophaga</taxon>
    </lineage>
</organism>
<evidence type="ECO:0000256" key="1">
    <source>
        <dbReference type="ARBA" id="ARBA00000085"/>
    </source>
</evidence>
<dbReference type="CDD" id="cd00082">
    <property type="entry name" value="HisKA"/>
    <property type="match status" value="1"/>
</dbReference>
<keyword evidence="7 14" id="KW-0812">Transmembrane</keyword>
<keyword evidence="9 16" id="KW-0418">Kinase</keyword>
<comment type="subcellular location">
    <subcellularLocation>
        <location evidence="2">Cell membrane</location>
        <topology evidence="2">Multi-pass membrane protein</topology>
    </subcellularLocation>
</comment>
<evidence type="ECO:0000256" key="8">
    <source>
        <dbReference type="ARBA" id="ARBA00022741"/>
    </source>
</evidence>
<gene>
    <name evidence="16" type="ORF">SAMN04488079_102107</name>
</gene>
<feature type="transmembrane region" description="Helical" evidence="14">
    <location>
        <begin position="149"/>
        <end position="169"/>
    </location>
</feature>
<dbReference type="Pfam" id="PF00512">
    <property type="entry name" value="HisKA"/>
    <property type="match status" value="1"/>
</dbReference>
<sequence length="430" mass="49430">MKLKLSLKLWIALSFLVLGITIVTGYSMLSIHFFFRGMDSIISANMEHAAEDYLHAQQQTTEIAYIDGYTITRSWDEQTAVVKKYFKKPKRYAVLMKHFTRGEAGRGSGLMYFLIKLRVEGQDFFISRTLTRADASPLVGKNARQSRHFIITLSVGITLLLALITWLLMKRLSQPVSRLTKWTHELTPETLKRNPPDFAYPELNQMAKLIQSSLSSVNEAMEREQKFLRYTSHELRTPISVIRNNVELMHKIQQKQSSALPEKQQEIFERIERASLTMQHLCETLLWLNRDETDSLTKQHFRLDELIHNLVEEMRYLLKNKPVNIQLETQACELHESSVAARIIIGNLIRNAFQHTWDGSVSIQQHGATITIHNHCSQSNKDNTGDAQGFGLGLQLTEQLCQKLKWSYQNQVNTDGHCAILTIIPAHSLE</sequence>
<dbReference type="SUPFAM" id="SSF47384">
    <property type="entry name" value="Homodimeric domain of signal transducing histidine kinase"/>
    <property type="match status" value="1"/>
</dbReference>
<evidence type="ECO:0000259" key="15">
    <source>
        <dbReference type="PROSITE" id="PS50109"/>
    </source>
</evidence>
<evidence type="ECO:0000256" key="12">
    <source>
        <dbReference type="ARBA" id="ARBA00023012"/>
    </source>
</evidence>